<comment type="subcellular location">
    <subcellularLocation>
        <location evidence="1">Nucleus</location>
        <location evidence="1">Nucleolus</location>
    </subcellularLocation>
</comment>
<dbReference type="AlphaFoldDB" id="A0A1Z5TU79"/>
<evidence type="ECO:0000256" key="7">
    <source>
        <dbReference type="ARBA" id="ARBA00022833"/>
    </source>
</evidence>
<keyword evidence="6 11" id="KW-0863">Zinc-finger</keyword>
<evidence type="ECO:0000256" key="10">
    <source>
        <dbReference type="ARBA" id="ARBA00042129"/>
    </source>
</evidence>
<gene>
    <name evidence="14" type="ORF">BTJ68_00618</name>
</gene>
<dbReference type="InParanoid" id="A0A1Z5TU79"/>
<protein>
    <recommendedName>
        <fullName evidence="3">DNA-directed RNA polymerase II subunit RPB9</fullName>
    </recommendedName>
    <alternativeName>
        <fullName evidence="10">DNA-directed RNA polymerase II subunit 9</fullName>
    </alternativeName>
</protein>
<dbReference type="CDD" id="cd10508">
    <property type="entry name" value="Zn-ribbon_RPB9"/>
    <property type="match status" value="1"/>
</dbReference>
<organism evidence="14 15">
    <name type="scientific">Hortaea werneckii EXF-2000</name>
    <dbReference type="NCBI Taxonomy" id="1157616"/>
    <lineage>
        <taxon>Eukaryota</taxon>
        <taxon>Fungi</taxon>
        <taxon>Dikarya</taxon>
        <taxon>Ascomycota</taxon>
        <taxon>Pezizomycotina</taxon>
        <taxon>Dothideomycetes</taxon>
        <taxon>Dothideomycetidae</taxon>
        <taxon>Mycosphaerellales</taxon>
        <taxon>Teratosphaeriaceae</taxon>
        <taxon>Hortaea</taxon>
    </lineage>
</organism>
<proteinExistence type="inferred from homology"/>
<dbReference type="STRING" id="1157616.A0A1Z5TU79"/>
<comment type="subunit">
    <text evidence="2">Component of the RNA polymerase II (Pol II) complex consisting of 12 subunits.</text>
</comment>
<keyword evidence="8 12" id="KW-0804">Transcription</keyword>
<evidence type="ECO:0000256" key="3">
    <source>
        <dbReference type="ARBA" id="ARBA00015926"/>
    </source>
</evidence>
<dbReference type="EMBL" id="MUNK01000003">
    <property type="protein sequence ID" value="OTA39563.1"/>
    <property type="molecule type" value="Genomic_DNA"/>
</dbReference>
<evidence type="ECO:0000256" key="5">
    <source>
        <dbReference type="ARBA" id="ARBA00022723"/>
    </source>
</evidence>
<dbReference type="GO" id="GO:0001193">
    <property type="term" value="P:maintenance of transcriptional fidelity during transcription elongation by RNA polymerase II"/>
    <property type="evidence" value="ECO:0007669"/>
    <property type="project" value="TreeGrafter"/>
</dbReference>
<dbReference type="PANTHER" id="PTHR11239">
    <property type="entry name" value="DNA-DIRECTED RNA POLYMERASE"/>
    <property type="match status" value="1"/>
</dbReference>
<dbReference type="Pfam" id="PF01096">
    <property type="entry name" value="Zn_ribbon_TFIIS"/>
    <property type="match status" value="1"/>
</dbReference>
<dbReference type="SUPFAM" id="SSF57783">
    <property type="entry name" value="Zinc beta-ribbon"/>
    <property type="match status" value="2"/>
</dbReference>
<dbReference type="InterPro" id="IPR001529">
    <property type="entry name" value="Zn_ribbon_RPB9"/>
</dbReference>
<dbReference type="GO" id="GO:0008270">
    <property type="term" value="F:zinc ion binding"/>
    <property type="evidence" value="ECO:0007669"/>
    <property type="project" value="UniProtKB-KW"/>
</dbReference>
<keyword evidence="9" id="KW-0539">Nucleus</keyword>
<evidence type="ECO:0000313" key="14">
    <source>
        <dbReference type="EMBL" id="OTA39563.1"/>
    </source>
</evidence>
<evidence type="ECO:0000256" key="8">
    <source>
        <dbReference type="ARBA" id="ARBA00023163"/>
    </source>
</evidence>
<sequence>MAYDMASPSGVEQAQDDSKKISFRFCRECSNMLYPKEDKLNNQLMFACRMCQWAEPADAMCIYRNALKEEIAETAGNVQDVAQDPTVGDSSSSASFYMVDDYDGDDAEMYGDEHGAYTYHGQQEMDEDDEDEDMETSTDDTVPELCTLCGKQIRCPFCHKPSDNGLMLETADPAAATAGNPQKEEEQVQLEKRERKCAKCHTRDAVFFQSQQRTNETGMALFFVCVECQNVWSTLDKVK</sequence>
<dbReference type="GO" id="GO:0006367">
    <property type="term" value="P:transcription initiation at RNA polymerase II promoter"/>
    <property type="evidence" value="ECO:0007669"/>
    <property type="project" value="TreeGrafter"/>
</dbReference>
<comment type="similarity">
    <text evidence="12">Belongs to the archaeal rpoM/eukaryotic RPA12/RPB9/RPC11 RNA polymerase family.</text>
</comment>
<dbReference type="PROSITE" id="PS51133">
    <property type="entry name" value="ZF_TFIIS_2"/>
    <property type="match status" value="1"/>
</dbReference>
<keyword evidence="4 12" id="KW-0240">DNA-directed RNA polymerase</keyword>
<reference evidence="14 15" key="1">
    <citation type="submission" date="2017-01" db="EMBL/GenBank/DDBJ databases">
        <title>The recent genome duplication of the halophilic yeast Hortaea werneckii: insights from long-read sequencing.</title>
        <authorList>
            <person name="Sinha S."/>
            <person name="Flibotte S."/>
            <person name="Neira M."/>
            <person name="Lenassi M."/>
            <person name="Gostincar C."/>
            <person name="Stajich J.E."/>
            <person name="Nislow C.E."/>
        </authorList>
    </citation>
    <scope>NUCLEOTIDE SEQUENCE [LARGE SCALE GENOMIC DNA]</scope>
    <source>
        <strain evidence="14 15">EXF-2000</strain>
    </source>
</reference>
<dbReference type="InterPro" id="IPR012164">
    <property type="entry name" value="Rpa12/Rpb9/Rpc10/TFS"/>
</dbReference>
<name>A0A1Z5TU79_HORWE</name>
<keyword evidence="5 12" id="KW-0479">Metal-binding</keyword>
<keyword evidence="15" id="KW-1185">Reference proteome</keyword>
<evidence type="ECO:0000256" key="11">
    <source>
        <dbReference type="PROSITE-ProRule" id="PRU00472"/>
    </source>
</evidence>
<dbReference type="SMART" id="SM00661">
    <property type="entry name" value="RPOL9"/>
    <property type="match status" value="1"/>
</dbReference>
<keyword evidence="7" id="KW-0862">Zinc</keyword>
<dbReference type="VEuPathDB" id="FungiDB:BTJ68_00618"/>
<evidence type="ECO:0000256" key="4">
    <source>
        <dbReference type="ARBA" id="ARBA00022478"/>
    </source>
</evidence>
<evidence type="ECO:0000256" key="12">
    <source>
        <dbReference type="RuleBase" id="RU003474"/>
    </source>
</evidence>
<dbReference type="Proteomes" id="UP000194280">
    <property type="component" value="Unassembled WGS sequence"/>
</dbReference>
<dbReference type="Pfam" id="PF02150">
    <property type="entry name" value="Zn_ribbon_RPB9"/>
    <property type="match status" value="1"/>
</dbReference>
<dbReference type="InterPro" id="IPR034012">
    <property type="entry name" value="Zn_ribbon_RPB9_C"/>
</dbReference>
<dbReference type="FunCoup" id="A0A1Z5TU79">
    <property type="interactions" value="591"/>
</dbReference>
<dbReference type="InterPro" id="IPR001222">
    <property type="entry name" value="Znf_TFIIS"/>
</dbReference>
<comment type="caution">
    <text evidence="14">The sequence shown here is derived from an EMBL/GenBank/DDBJ whole genome shotgun (WGS) entry which is preliminary data.</text>
</comment>
<dbReference type="Gene3D" id="2.20.25.10">
    <property type="match status" value="2"/>
</dbReference>
<dbReference type="SMART" id="SM00440">
    <property type="entry name" value="ZnF_C2C2"/>
    <property type="match status" value="1"/>
</dbReference>
<dbReference type="GO" id="GO:0005665">
    <property type="term" value="C:RNA polymerase II, core complex"/>
    <property type="evidence" value="ECO:0007669"/>
    <property type="project" value="TreeGrafter"/>
</dbReference>
<evidence type="ECO:0000256" key="2">
    <source>
        <dbReference type="ARBA" id="ARBA00011730"/>
    </source>
</evidence>
<dbReference type="GO" id="GO:0005730">
    <property type="term" value="C:nucleolus"/>
    <property type="evidence" value="ECO:0007669"/>
    <property type="project" value="UniProtKB-SubCell"/>
</dbReference>
<evidence type="ECO:0000313" key="15">
    <source>
        <dbReference type="Proteomes" id="UP000194280"/>
    </source>
</evidence>
<evidence type="ECO:0000256" key="6">
    <source>
        <dbReference type="ARBA" id="ARBA00022771"/>
    </source>
</evidence>
<feature type="domain" description="TFIIS-type" evidence="13">
    <location>
        <begin position="193"/>
        <end position="233"/>
    </location>
</feature>
<dbReference type="OrthoDB" id="282270at2759"/>
<dbReference type="GO" id="GO:0003899">
    <property type="term" value="F:DNA-directed RNA polymerase activity"/>
    <property type="evidence" value="ECO:0007669"/>
    <property type="project" value="InterPro"/>
</dbReference>
<evidence type="ECO:0000256" key="9">
    <source>
        <dbReference type="ARBA" id="ARBA00023242"/>
    </source>
</evidence>
<dbReference type="FunFam" id="2.20.25.10:FF:000008">
    <property type="entry name" value="DNA-directed RNA polymerase II subunit RPB9"/>
    <property type="match status" value="1"/>
</dbReference>
<dbReference type="PANTHER" id="PTHR11239:SF1">
    <property type="entry name" value="DNA-DIRECTED RNA POLYMERASE II SUBUNIT RPB9"/>
    <property type="match status" value="1"/>
</dbReference>
<dbReference type="GO" id="GO:0003676">
    <property type="term" value="F:nucleic acid binding"/>
    <property type="evidence" value="ECO:0007669"/>
    <property type="project" value="InterPro"/>
</dbReference>
<accession>A0A1Z5TU79</accession>
<dbReference type="GO" id="GO:0006283">
    <property type="term" value="P:transcription-coupled nucleotide-excision repair"/>
    <property type="evidence" value="ECO:0007669"/>
    <property type="project" value="TreeGrafter"/>
</dbReference>
<evidence type="ECO:0000256" key="1">
    <source>
        <dbReference type="ARBA" id="ARBA00004604"/>
    </source>
</evidence>
<evidence type="ECO:0000259" key="13">
    <source>
        <dbReference type="PROSITE" id="PS51133"/>
    </source>
</evidence>